<dbReference type="OrthoDB" id="3535423at2759"/>
<dbReference type="PANTHER" id="PTHR14097:SF9">
    <property type="entry name" value="EPIMERASE, PUTATIVE (AFU_ORTHOLOGUE AFUA_8G07320)-RELATED"/>
    <property type="match status" value="1"/>
</dbReference>
<dbReference type="PANTHER" id="PTHR14097">
    <property type="entry name" value="OXIDOREDUCTASE HTATIP2"/>
    <property type="match status" value="1"/>
</dbReference>
<dbReference type="Proteomes" id="UP000182658">
    <property type="component" value="Unassembled WGS sequence"/>
</dbReference>
<evidence type="ECO:0000259" key="1">
    <source>
        <dbReference type="Pfam" id="PF13460"/>
    </source>
</evidence>
<dbReference type="Pfam" id="PF13460">
    <property type="entry name" value="NAD_binding_10"/>
    <property type="match status" value="1"/>
</dbReference>
<accession>A0A1J7ILF7</accession>
<keyword evidence="3" id="KW-1185">Reference proteome</keyword>
<name>A0A1J7ILF7_9PEZI</name>
<dbReference type="Gene3D" id="3.40.50.720">
    <property type="entry name" value="NAD(P)-binding Rossmann-like Domain"/>
    <property type="match status" value="1"/>
</dbReference>
<evidence type="ECO:0000313" key="2">
    <source>
        <dbReference type="EMBL" id="OIW28213.1"/>
    </source>
</evidence>
<feature type="domain" description="NAD(P)-binding" evidence="1">
    <location>
        <begin position="7"/>
        <end position="142"/>
    </location>
</feature>
<dbReference type="InParanoid" id="A0A1J7ILF7"/>
<protein>
    <submittedName>
        <fullName evidence="2">NAD(P)-binding protein</fullName>
    </submittedName>
</protein>
<dbReference type="AlphaFoldDB" id="A0A1J7ILF7"/>
<dbReference type="SUPFAM" id="SSF51735">
    <property type="entry name" value="NAD(P)-binding Rossmann-fold domains"/>
    <property type="match status" value="1"/>
</dbReference>
<organism evidence="2 3">
    <name type="scientific">Coniochaeta ligniaria NRRL 30616</name>
    <dbReference type="NCBI Taxonomy" id="1408157"/>
    <lineage>
        <taxon>Eukaryota</taxon>
        <taxon>Fungi</taxon>
        <taxon>Dikarya</taxon>
        <taxon>Ascomycota</taxon>
        <taxon>Pezizomycotina</taxon>
        <taxon>Sordariomycetes</taxon>
        <taxon>Sordariomycetidae</taxon>
        <taxon>Coniochaetales</taxon>
        <taxon>Coniochaetaceae</taxon>
        <taxon>Coniochaeta</taxon>
    </lineage>
</organism>
<proteinExistence type="predicted"/>
<dbReference type="InterPro" id="IPR016040">
    <property type="entry name" value="NAD(P)-bd_dom"/>
</dbReference>
<sequence length="239" mass="25894">MKLIITGASGYVGQELVRQSLKRPEITTVVALSRKPVSAHGDVAGDSNAAKLRSVVIEDYGEYPENVRKEFEGADACIWTVAITPTKSRAYDFKDVVQVCQNSTMAGLKAMFESDVSKPFRFLYMSGIGVERDLTKRPAWMPEYALMRGQTENQILAFAAEHPGQIEASAAKPGLITTPGRPIASMFARMASWTGKVPYIDLGVIATAMLDQVINGFESDALLNDDVIRMAKGASGPTA</sequence>
<reference evidence="2 3" key="1">
    <citation type="submission" date="2016-10" db="EMBL/GenBank/DDBJ databases">
        <title>Draft genome sequence of Coniochaeta ligniaria NRRL30616, a lignocellulolytic fungus for bioabatement of inhibitors in plant biomass hydrolysates.</title>
        <authorList>
            <consortium name="DOE Joint Genome Institute"/>
            <person name="Jimenez D.J."/>
            <person name="Hector R.E."/>
            <person name="Riley R."/>
            <person name="Sun H."/>
            <person name="Grigoriev I.V."/>
            <person name="Van Elsas J.D."/>
            <person name="Nichols N.N."/>
        </authorList>
    </citation>
    <scope>NUCLEOTIDE SEQUENCE [LARGE SCALE GENOMIC DNA]</scope>
    <source>
        <strain evidence="2 3">NRRL 30616</strain>
    </source>
</reference>
<dbReference type="EMBL" id="KV875098">
    <property type="protein sequence ID" value="OIW28213.1"/>
    <property type="molecule type" value="Genomic_DNA"/>
</dbReference>
<gene>
    <name evidence="2" type="ORF">CONLIGDRAFT_703114</name>
</gene>
<dbReference type="InterPro" id="IPR036291">
    <property type="entry name" value="NAD(P)-bd_dom_sf"/>
</dbReference>
<evidence type="ECO:0000313" key="3">
    <source>
        <dbReference type="Proteomes" id="UP000182658"/>
    </source>
</evidence>